<organism evidence="1 2">
    <name type="scientific">Carnegiea gigantea</name>
    <dbReference type="NCBI Taxonomy" id="171969"/>
    <lineage>
        <taxon>Eukaryota</taxon>
        <taxon>Viridiplantae</taxon>
        <taxon>Streptophyta</taxon>
        <taxon>Embryophyta</taxon>
        <taxon>Tracheophyta</taxon>
        <taxon>Spermatophyta</taxon>
        <taxon>Magnoliopsida</taxon>
        <taxon>eudicotyledons</taxon>
        <taxon>Gunneridae</taxon>
        <taxon>Pentapetalae</taxon>
        <taxon>Caryophyllales</taxon>
        <taxon>Cactineae</taxon>
        <taxon>Cactaceae</taxon>
        <taxon>Cactoideae</taxon>
        <taxon>Echinocereeae</taxon>
        <taxon>Carnegiea</taxon>
    </lineage>
</organism>
<name>A0A9Q1GNL8_9CARY</name>
<dbReference type="EMBL" id="JAKOGI010002155">
    <property type="protein sequence ID" value="KAJ8422759.1"/>
    <property type="molecule type" value="Genomic_DNA"/>
</dbReference>
<comment type="caution">
    <text evidence="1">The sequence shown here is derived from an EMBL/GenBank/DDBJ whole genome shotgun (WGS) entry which is preliminary data.</text>
</comment>
<reference evidence="1" key="1">
    <citation type="submission" date="2022-04" db="EMBL/GenBank/DDBJ databases">
        <title>Carnegiea gigantea Genome sequencing and assembly v2.</title>
        <authorList>
            <person name="Copetti D."/>
            <person name="Sanderson M.J."/>
            <person name="Burquez A."/>
            <person name="Wojciechowski M.F."/>
        </authorList>
    </citation>
    <scope>NUCLEOTIDE SEQUENCE</scope>
    <source>
        <strain evidence="1">SGP5-SGP5p</strain>
        <tissue evidence="1">Aerial part</tissue>
    </source>
</reference>
<keyword evidence="2" id="KW-1185">Reference proteome</keyword>
<accession>A0A9Q1GNL8</accession>
<dbReference type="AlphaFoldDB" id="A0A9Q1GNL8"/>
<proteinExistence type="predicted"/>
<evidence type="ECO:0000313" key="1">
    <source>
        <dbReference type="EMBL" id="KAJ8422759.1"/>
    </source>
</evidence>
<sequence>MNRHLVLALVESWVPETKAFRIGQIEVPFPVYDVAFLTSLPAIGKHVTFDEGQGACEVEEDVKAAIDGHLTRERVRYGVALRKCYDGSMLLLNLIGIMCAVVWFYEHTDLYAHADDKYALRITIPFLEVRELERREAIVKAFSETDDFNAYEDSVLGDTQNEELELARGATETRIATSECDDNDTLRTKLHTADVASAEDVEDREPLGEHHLTFRVGTINDVTLDDGMLHKGGNDMDGATYTTEGNVVPTLECDI</sequence>
<gene>
    <name evidence="1" type="ORF">Cgig2_024398</name>
</gene>
<protein>
    <submittedName>
        <fullName evidence="1">Uncharacterized protein</fullName>
    </submittedName>
</protein>
<evidence type="ECO:0000313" key="2">
    <source>
        <dbReference type="Proteomes" id="UP001153076"/>
    </source>
</evidence>
<dbReference type="Proteomes" id="UP001153076">
    <property type="component" value="Unassembled WGS sequence"/>
</dbReference>